<dbReference type="Proteomes" id="UP000315400">
    <property type="component" value="Unassembled WGS sequence"/>
</dbReference>
<sequence>MGSTKRERPAPVAAGRAARKEHGAALTEETTTVRRPPKGFWTKRRRVLLYLARGGSLNRFEAVSALHDWVLPSTVSDIQHADGIEVARRMEQVRGYMGNPVWVARYRLNDTERVRARQRLASDMCASGLARDAESALAMLEAGEAAA</sequence>
<evidence type="ECO:0000259" key="2">
    <source>
        <dbReference type="Pfam" id="PF14090"/>
    </source>
</evidence>
<dbReference type="InterPro" id="IPR055245">
    <property type="entry name" value="HTH_proteobacteria"/>
</dbReference>
<dbReference type="AlphaFoldDB" id="A0A540VPP5"/>
<evidence type="ECO:0000256" key="1">
    <source>
        <dbReference type="SAM" id="MobiDB-lite"/>
    </source>
</evidence>
<protein>
    <recommendedName>
        <fullName evidence="2">Winged helix-turn-helix domain-containing protein</fullName>
    </recommendedName>
</protein>
<feature type="domain" description="Winged helix-turn-helix" evidence="2">
    <location>
        <begin position="44"/>
        <end position="110"/>
    </location>
</feature>
<proteinExistence type="predicted"/>
<gene>
    <name evidence="3" type="ORF">FKY71_15260</name>
</gene>
<accession>A0A540VPP5</accession>
<organism evidence="3 4">
    <name type="scientific">Spiribacter salinus</name>
    <dbReference type="NCBI Taxonomy" id="1335746"/>
    <lineage>
        <taxon>Bacteria</taxon>
        <taxon>Pseudomonadati</taxon>
        <taxon>Pseudomonadota</taxon>
        <taxon>Gammaproteobacteria</taxon>
        <taxon>Chromatiales</taxon>
        <taxon>Ectothiorhodospiraceae</taxon>
        <taxon>Spiribacter</taxon>
    </lineage>
</organism>
<dbReference type="EMBL" id="VIFK01000265">
    <property type="protein sequence ID" value="TQE98163.1"/>
    <property type="molecule type" value="Genomic_DNA"/>
</dbReference>
<name>A0A540VPP5_9GAMM</name>
<comment type="caution">
    <text evidence="3">The sequence shown here is derived from an EMBL/GenBank/DDBJ whole genome shotgun (WGS) entry which is preliminary data.</text>
</comment>
<evidence type="ECO:0000313" key="3">
    <source>
        <dbReference type="EMBL" id="TQE98163.1"/>
    </source>
</evidence>
<evidence type="ECO:0000313" key="4">
    <source>
        <dbReference type="Proteomes" id="UP000315400"/>
    </source>
</evidence>
<reference evidence="3 4" key="1">
    <citation type="submission" date="2019-06" db="EMBL/GenBank/DDBJ databases">
        <title>Metagenome assembled Genome of Spiribacter salinus SL48-SHIP from the microbial mat of Salt Lake 48 (Novosibirsk region, Russia).</title>
        <authorList>
            <person name="Shipova A."/>
            <person name="Rozanov A.S."/>
            <person name="Bryanskaya A.V."/>
            <person name="Peltek S.E."/>
        </authorList>
    </citation>
    <scope>NUCLEOTIDE SEQUENCE [LARGE SCALE GENOMIC DNA]</scope>
    <source>
        <strain evidence="3">SL48-SHIP-2</strain>
    </source>
</reference>
<dbReference type="Pfam" id="PF14090">
    <property type="entry name" value="HTH_39"/>
    <property type="match status" value="1"/>
</dbReference>
<feature type="region of interest" description="Disordered" evidence="1">
    <location>
        <begin position="1"/>
        <end position="36"/>
    </location>
</feature>